<dbReference type="Pfam" id="PF00583">
    <property type="entry name" value="Acetyltransf_1"/>
    <property type="match status" value="1"/>
</dbReference>
<dbReference type="Pfam" id="PF13508">
    <property type="entry name" value="Acetyltransf_7"/>
    <property type="match status" value="1"/>
</dbReference>
<keyword evidence="1 4" id="KW-0808">Transferase</keyword>
<evidence type="ECO:0000259" key="5">
    <source>
        <dbReference type="PROSITE" id="PS51186"/>
    </source>
</evidence>
<comment type="function">
    <text evidence="4">Catalyzes the transfer of acetyl from acetyl-CoA to desacetylmycothiol (Cys-GlcN-Ins) to form mycothiol.</text>
</comment>
<dbReference type="PIRSF" id="PIRSF021524">
    <property type="entry name" value="MSH_acetyltransferase"/>
    <property type="match status" value="1"/>
</dbReference>
<dbReference type="GO" id="GO:0010125">
    <property type="term" value="P:mycothiol biosynthetic process"/>
    <property type="evidence" value="ECO:0007669"/>
    <property type="project" value="UniProtKB-UniRule"/>
</dbReference>
<feature type="binding site" evidence="4">
    <location>
        <begin position="247"/>
        <end position="249"/>
    </location>
    <ligand>
        <name>acetyl-CoA</name>
        <dbReference type="ChEBI" id="CHEBI:57288"/>
        <label>2</label>
    </ligand>
</feature>
<dbReference type="CDD" id="cd04301">
    <property type="entry name" value="NAT_SF"/>
    <property type="match status" value="2"/>
</dbReference>
<dbReference type="PANTHER" id="PTHR43617">
    <property type="entry name" value="L-AMINO ACID N-ACETYLTRANSFERASE"/>
    <property type="match status" value="1"/>
</dbReference>
<feature type="binding site" evidence="4">
    <location>
        <position position="50"/>
    </location>
    <ligand>
        <name>1D-myo-inositol 2-(L-cysteinylamino)-2-deoxy-alpha-D-glucopyranoside</name>
        <dbReference type="ChEBI" id="CHEBI:58887"/>
    </ligand>
</feature>
<dbReference type="InterPro" id="IPR017813">
    <property type="entry name" value="Mycothiol_AcTrfase"/>
</dbReference>
<dbReference type="PANTHER" id="PTHR43617:SF31">
    <property type="entry name" value="MYCOTHIOL ACETYLTRANSFERASE"/>
    <property type="match status" value="1"/>
</dbReference>
<feature type="binding site" evidence="4">
    <location>
        <position position="187"/>
    </location>
    <ligand>
        <name>1D-myo-inositol 2-(L-cysteinylamino)-2-deoxy-alpha-D-glucopyranoside</name>
        <dbReference type="ChEBI" id="CHEBI:58887"/>
    </ligand>
</feature>
<dbReference type="InterPro" id="IPR050276">
    <property type="entry name" value="MshD_Acetyltransferase"/>
</dbReference>
<dbReference type="SUPFAM" id="SSF55729">
    <property type="entry name" value="Acyl-CoA N-acyltransferases (Nat)"/>
    <property type="match status" value="1"/>
</dbReference>
<name>A0A3N1ZVR6_9ACTN</name>
<comment type="caution">
    <text evidence="6">The sequence shown here is derived from an EMBL/GenBank/DDBJ whole genome shotgun (WGS) entry which is preliminary data.</text>
</comment>
<evidence type="ECO:0000313" key="7">
    <source>
        <dbReference type="Proteomes" id="UP000275749"/>
    </source>
</evidence>
<evidence type="ECO:0000256" key="2">
    <source>
        <dbReference type="ARBA" id="ARBA00022737"/>
    </source>
</evidence>
<sequence>MASIGTRRYSVTRVNIAIARTGALTPHQRAAVERLVEAVTAHDRVRPLNEAAGFALDGKGHAVHWLAHRGGEVVGYAQCDRSTHQAQLLVHPEHRRQGVGSALMDQVQRVEPQTTWWAFGNLEEARGLAQSKELRLERELLIMERDLATFPPAREPAPEGIEVRPFEESDAQALVEVNADAFTHHPEQGAMTLEDFWMRAGEDWFDPAGLLVAIDDDSGAFLGFHWTKTERLNPERPDEVVGEVYVIAVAPTASGRGIGRALLSAGLAHLADRGVQRVRLYVEASGERVVKMYESARFAVVTRDASYAR</sequence>
<reference evidence="6 7" key="1">
    <citation type="submission" date="2018-11" db="EMBL/GenBank/DDBJ databases">
        <title>Sequencing the genomes of 1000 actinobacteria strains.</title>
        <authorList>
            <person name="Klenk H.-P."/>
        </authorList>
    </citation>
    <scope>NUCLEOTIDE SEQUENCE [LARGE SCALE GENOMIC DNA]</scope>
    <source>
        <strain evidence="6 7">DSM 10546</strain>
    </source>
</reference>
<feature type="binding site" evidence="4">
    <location>
        <position position="228"/>
    </location>
    <ligand>
        <name>1D-myo-inositol 2-(L-cysteinylamino)-2-deoxy-alpha-D-glucopyranoside</name>
        <dbReference type="ChEBI" id="CHEBI:58887"/>
    </ligand>
</feature>
<dbReference type="Gene3D" id="3.40.630.30">
    <property type="match status" value="1"/>
</dbReference>
<protein>
    <recommendedName>
        <fullName evidence="4">Mycothiol acetyltransferase</fullName>
        <shortName evidence="4">MSH acetyltransferase</shortName>
        <ecNumber evidence="4">2.3.1.189</ecNumber>
    </recommendedName>
    <alternativeName>
        <fullName evidence="4">Mycothiol synthase</fullName>
    </alternativeName>
</protein>
<comment type="similarity">
    <text evidence="4">Belongs to the acetyltransferase family. MshD subfamily.</text>
</comment>
<feature type="binding site" evidence="4">
    <location>
        <begin position="254"/>
        <end position="260"/>
    </location>
    <ligand>
        <name>acetyl-CoA</name>
        <dbReference type="ChEBI" id="CHEBI:57288"/>
        <label>2</label>
    </ligand>
</feature>
<feature type="binding site" evidence="4">
    <location>
        <begin position="96"/>
        <end position="101"/>
    </location>
    <ligand>
        <name>acetyl-CoA</name>
        <dbReference type="ChEBI" id="CHEBI:57288"/>
        <label>1</label>
    </ligand>
</feature>
<accession>A0A3N1ZVR6</accession>
<evidence type="ECO:0000256" key="3">
    <source>
        <dbReference type="ARBA" id="ARBA00023315"/>
    </source>
</evidence>
<dbReference type="NCBIfam" id="TIGR03448">
    <property type="entry name" value="mycothiol_MshD"/>
    <property type="match status" value="1"/>
</dbReference>
<dbReference type="GO" id="GO:0008999">
    <property type="term" value="F:protein-N-terminal-alanine acetyltransferase activity"/>
    <property type="evidence" value="ECO:0007669"/>
    <property type="project" value="TreeGrafter"/>
</dbReference>
<feature type="binding site" evidence="4">
    <location>
        <position position="281"/>
    </location>
    <ligand>
        <name>1D-myo-inositol 2-(L-cysteinylamino)-2-deoxy-alpha-D-glucopyranoside</name>
        <dbReference type="ChEBI" id="CHEBI:58887"/>
    </ligand>
</feature>
<evidence type="ECO:0000256" key="4">
    <source>
        <dbReference type="HAMAP-Rule" id="MF_01698"/>
    </source>
</evidence>
<evidence type="ECO:0000313" key="6">
    <source>
        <dbReference type="EMBL" id="ROR54252.1"/>
    </source>
</evidence>
<organism evidence="6 7">
    <name type="scientific">Luteococcus japonicus</name>
    <dbReference type="NCBI Taxonomy" id="33984"/>
    <lineage>
        <taxon>Bacteria</taxon>
        <taxon>Bacillati</taxon>
        <taxon>Actinomycetota</taxon>
        <taxon>Actinomycetes</taxon>
        <taxon>Propionibacteriales</taxon>
        <taxon>Propionibacteriaceae</taxon>
        <taxon>Luteococcus</taxon>
    </lineage>
</organism>
<dbReference type="GO" id="GO:0035447">
    <property type="term" value="F:mycothiol synthase activity"/>
    <property type="evidence" value="ECO:0007669"/>
    <property type="project" value="UniProtKB-UniRule"/>
</dbReference>
<feature type="binding site" evidence="4">
    <location>
        <position position="243"/>
    </location>
    <ligand>
        <name>1D-myo-inositol 2-(L-cysteinylamino)-2-deoxy-alpha-D-glucopyranoside</name>
        <dbReference type="ChEBI" id="CHEBI:58887"/>
    </ligand>
</feature>
<gene>
    <name evidence="4" type="primary">mshD</name>
    <name evidence="6" type="ORF">EDD41_1449</name>
</gene>
<feature type="domain" description="N-acetyltransferase" evidence="5">
    <location>
        <begin position="19"/>
        <end position="148"/>
    </location>
</feature>
<dbReference type="EC" id="2.3.1.189" evidence="4"/>
<evidence type="ECO:0000256" key="1">
    <source>
        <dbReference type="ARBA" id="ARBA00022679"/>
    </source>
</evidence>
<dbReference type="EMBL" id="RKHG01000001">
    <property type="protein sequence ID" value="ROR54252.1"/>
    <property type="molecule type" value="Genomic_DNA"/>
</dbReference>
<dbReference type="AlphaFoldDB" id="A0A3N1ZVR6"/>
<dbReference type="Proteomes" id="UP000275749">
    <property type="component" value="Unassembled WGS sequence"/>
</dbReference>
<keyword evidence="3 4" id="KW-0012">Acyltransferase</keyword>
<feature type="domain" description="N-acetyltransferase" evidence="5">
    <location>
        <begin position="161"/>
        <end position="309"/>
    </location>
</feature>
<dbReference type="PROSITE" id="PS51186">
    <property type="entry name" value="GNAT"/>
    <property type="match status" value="2"/>
</dbReference>
<keyword evidence="2 4" id="KW-0677">Repeat</keyword>
<dbReference type="HAMAP" id="MF_01698">
    <property type="entry name" value="MshD"/>
    <property type="match status" value="1"/>
</dbReference>
<proteinExistence type="inferred from homology"/>
<comment type="caution">
    <text evidence="4">Lacks conserved residue(s) required for the propagation of feature annotation.</text>
</comment>
<comment type="subunit">
    <text evidence="4">Monomer.</text>
</comment>
<feature type="binding site" evidence="4">
    <location>
        <begin position="88"/>
        <end position="90"/>
    </location>
    <ligand>
        <name>acetyl-CoA</name>
        <dbReference type="ChEBI" id="CHEBI:57288"/>
        <label>1</label>
    </ligand>
</feature>
<dbReference type="InterPro" id="IPR000182">
    <property type="entry name" value="GNAT_dom"/>
</dbReference>
<dbReference type="InterPro" id="IPR016181">
    <property type="entry name" value="Acyl_CoA_acyltransferase"/>
</dbReference>
<comment type="catalytic activity">
    <reaction evidence="4">
        <text>1D-myo-inositol 2-(L-cysteinylamino)-2-deoxy-alpha-D-glucopyranoside + acetyl-CoA = mycothiol + CoA + H(+)</text>
        <dbReference type="Rhea" id="RHEA:26172"/>
        <dbReference type="ChEBI" id="CHEBI:15378"/>
        <dbReference type="ChEBI" id="CHEBI:16768"/>
        <dbReference type="ChEBI" id="CHEBI:57287"/>
        <dbReference type="ChEBI" id="CHEBI:57288"/>
        <dbReference type="ChEBI" id="CHEBI:58887"/>
        <dbReference type="EC" id="2.3.1.189"/>
    </reaction>
</comment>